<protein>
    <recommendedName>
        <fullName evidence="2">Glycosyl hydrolase-like 10 domain-containing protein</fullName>
    </recommendedName>
</protein>
<dbReference type="InterPro" id="IPR017853">
    <property type="entry name" value="GH"/>
</dbReference>
<proteinExistence type="predicted"/>
<dbReference type="Proteomes" id="UP000269154">
    <property type="component" value="Unassembled WGS sequence"/>
</dbReference>
<dbReference type="PANTHER" id="PTHR43405:SF1">
    <property type="entry name" value="GLYCOSYL HYDROLASE DIGH"/>
    <property type="match status" value="1"/>
</dbReference>
<sequence length="100" mass="11910">MEYRGMIDCLPYPVWLATKPTLQLYRDNHRGADPPRDIFDAAWVDWRANLLNQFMGKVHTELKALDPEVEISVSPSIYPWSKEQYLQDWPTWVEEGWSIW</sequence>
<evidence type="ECO:0000256" key="1">
    <source>
        <dbReference type="ARBA" id="ARBA00022729"/>
    </source>
</evidence>
<keyword evidence="4" id="KW-1185">Reference proteome</keyword>
<organism evidence="3 4">
    <name type="scientific">Okeania hirsuta</name>
    <dbReference type="NCBI Taxonomy" id="1458930"/>
    <lineage>
        <taxon>Bacteria</taxon>
        <taxon>Bacillati</taxon>
        <taxon>Cyanobacteriota</taxon>
        <taxon>Cyanophyceae</taxon>
        <taxon>Oscillatoriophycideae</taxon>
        <taxon>Oscillatoriales</taxon>
        <taxon>Microcoleaceae</taxon>
        <taxon>Okeania</taxon>
    </lineage>
</organism>
<keyword evidence="1" id="KW-0732">Signal</keyword>
<dbReference type="AlphaFoldDB" id="A0A3N6R9B0"/>
<dbReference type="Gene3D" id="3.20.20.80">
    <property type="entry name" value="Glycosidases"/>
    <property type="match status" value="1"/>
</dbReference>
<evidence type="ECO:0000259" key="2">
    <source>
        <dbReference type="Pfam" id="PF02638"/>
    </source>
</evidence>
<name>A0A3N6R9B0_9CYAN</name>
<feature type="domain" description="Glycosyl hydrolase-like 10" evidence="2">
    <location>
        <begin position="20"/>
        <end position="96"/>
    </location>
</feature>
<dbReference type="EMBL" id="RCBY01000323">
    <property type="protein sequence ID" value="RQH24259.1"/>
    <property type="molecule type" value="Genomic_DNA"/>
</dbReference>
<dbReference type="SUPFAM" id="SSF51445">
    <property type="entry name" value="(Trans)glycosidases"/>
    <property type="match status" value="1"/>
</dbReference>
<comment type="caution">
    <text evidence="3">The sequence shown here is derived from an EMBL/GenBank/DDBJ whole genome shotgun (WGS) entry which is preliminary data.</text>
</comment>
<dbReference type="InterPro" id="IPR003790">
    <property type="entry name" value="GHL10"/>
</dbReference>
<dbReference type="Pfam" id="PF02638">
    <property type="entry name" value="GHL10"/>
    <property type="match status" value="1"/>
</dbReference>
<dbReference type="OrthoDB" id="580981at2"/>
<gene>
    <name evidence="3" type="ORF">D5R40_29880</name>
</gene>
<dbReference type="PANTHER" id="PTHR43405">
    <property type="entry name" value="GLYCOSYL HYDROLASE DIGH"/>
    <property type="match status" value="1"/>
</dbReference>
<accession>A0A3N6R9B0</accession>
<dbReference type="InterPro" id="IPR052177">
    <property type="entry name" value="Divisome_Glycosyl_Hydrolase"/>
</dbReference>
<evidence type="ECO:0000313" key="4">
    <source>
        <dbReference type="Proteomes" id="UP000269154"/>
    </source>
</evidence>
<reference evidence="3 4" key="1">
    <citation type="journal article" date="2018" name="ACS Chem. Biol.">
        <title>Ketoreductase domain dysfunction expands chemodiversity: malyngamide biosynthesis in the cyanobacterium Okeania hirsuta.</title>
        <authorList>
            <person name="Moss N.A."/>
            <person name="Leao T."/>
            <person name="Rankin M."/>
            <person name="McCullough T.M."/>
            <person name="Qu P."/>
            <person name="Korobeynikov A."/>
            <person name="Smith J.L."/>
            <person name="Gerwick L."/>
            <person name="Gerwick W.H."/>
        </authorList>
    </citation>
    <scope>NUCLEOTIDE SEQUENCE [LARGE SCALE GENOMIC DNA]</scope>
    <source>
        <strain evidence="3 4">PAB10Feb10-1</strain>
    </source>
</reference>
<evidence type="ECO:0000313" key="3">
    <source>
        <dbReference type="EMBL" id="RQH24259.1"/>
    </source>
</evidence>